<dbReference type="EMBL" id="QMIF01000003">
    <property type="protein sequence ID" value="TVM35063.1"/>
    <property type="molecule type" value="Genomic_DNA"/>
</dbReference>
<dbReference type="Proteomes" id="UP000434052">
    <property type="component" value="Unassembled WGS sequence"/>
</dbReference>
<reference evidence="2 3" key="1">
    <citation type="submission" date="2018-06" db="EMBL/GenBank/DDBJ databases">
        <title>Complete genome of Desulfovibrio marinus P48SEP.</title>
        <authorList>
            <person name="Crispim J.S."/>
            <person name="Vidigal P.M.P."/>
            <person name="Silva L.C.F."/>
            <person name="Araujo L.C."/>
            <person name="Laguardia C.N."/>
            <person name="Dias R.S."/>
            <person name="Sousa M.P."/>
            <person name="Paula S.O."/>
            <person name="Silva C."/>
        </authorList>
    </citation>
    <scope>NUCLEOTIDE SEQUENCE [LARGE SCALE GENOMIC DNA]</scope>
    <source>
        <strain evidence="2 3">P48SEP</strain>
    </source>
</reference>
<keyword evidence="2" id="KW-0808">Transferase</keyword>
<sequence>MDKREIHITQAESDADMDVVRGLFRTYAAGLGFDLCFQNFEDELASMPGKYAPPEGRLFLARDEETGEAIGCVGVRPCDLGCCEMKRLYIAPEARGCGLGRRLAECAIEAAQDIGYRYMRLDTIPKVMGAATRLYMNLGFVEISSYYDNPIEGVAYLQLDLAAAKRGA</sequence>
<comment type="caution">
    <text evidence="2">The sequence shown here is derived from an EMBL/GenBank/DDBJ whole genome shotgun (WGS) entry which is preliminary data.</text>
</comment>
<dbReference type="InterPro" id="IPR000182">
    <property type="entry name" value="GNAT_dom"/>
</dbReference>
<accession>A0A6P1ZID2</accession>
<name>A0A6P1ZID2_9BACT</name>
<organism evidence="2 3">
    <name type="scientific">Oceanidesulfovibrio marinus</name>
    <dbReference type="NCBI Taxonomy" id="370038"/>
    <lineage>
        <taxon>Bacteria</taxon>
        <taxon>Pseudomonadati</taxon>
        <taxon>Thermodesulfobacteriota</taxon>
        <taxon>Desulfovibrionia</taxon>
        <taxon>Desulfovibrionales</taxon>
        <taxon>Desulfovibrionaceae</taxon>
        <taxon>Oceanidesulfovibrio</taxon>
    </lineage>
</organism>
<dbReference type="InterPro" id="IPR052777">
    <property type="entry name" value="Acetyltransferase_Enz"/>
</dbReference>
<dbReference type="RefSeq" id="WP_144234618.1">
    <property type="nucleotide sequence ID" value="NZ_QMIF01000003.1"/>
</dbReference>
<evidence type="ECO:0000313" key="3">
    <source>
        <dbReference type="Proteomes" id="UP000434052"/>
    </source>
</evidence>
<proteinExistence type="predicted"/>
<dbReference type="PANTHER" id="PTHR43305:SF1">
    <property type="entry name" value="FAMILY N-ACETYLTRANSFERASE, PUTATIVE (AFU_ORTHOLOGUE AFUA_2G01380)-RELATED"/>
    <property type="match status" value="1"/>
</dbReference>
<feature type="domain" description="N-acetyltransferase" evidence="1">
    <location>
        <begin position="6"/>
        <end position="162"/>
    </location>
</feature>
<dbReference type="CDD" id="cd04301">
    <property type="entry name" value="NAT_SF"/>
    <property type="match status" value="1"/>
</dbReference>
<dbReference type="OrthoDB" id="2436196at2"/>
<evidence type="ECO:0000259" key="1">
    <source>
        <dbReference type="PROSITE" id="PS51186"/>
    </source>
</evidence>
<dbReference type="Pfam" id="PF00583">
    <property type="entry name" value="Acetyltransf_1"/>
    <property type="match status" value="1"/>
</dbReference>
<dbReference type="GO" id="GO:0016747">
    <property type="term" value="F:acyltransferase activity, transferring groups other than amino-acyl groups"/>
    <property type="evidence" value="ECO:0007669"/>
    <property type="project" value="InterPro"/>
</dbReference>
<evidence type="ECO:0000313" key="2">
    <source>
        <dbReference type="EMBL" id="TVM35063.1"/>
    </source>
</evidence>
<dbReference type="PANTHER" id="PTHR43305">
    <property type="entry name" value="FAMILY N-ACETYLTRANSFERASE, PUTATIVE (AFU_ORTHOLOGUE AFUA_2G01380)-RELATED"/>
    <property type="match status" value="1"/>
</dbReference>
<dbReference type="InterPro" id="IPR016181">
    <property type="entry name" value="Acyl_CoA_acyltransferase"/>
</dbReference>
<dbReference type="AlphaFoldDB" id="A0A6P1ZID2"/>
<gene>
    <name evidence="2" type="ORF">DQK91_06590</name>
</gene>
<protein>
    <submittedName>
        <fullName evidence="2">GNAT family N-acetyltransferase</fullName>
    </submittedName>
</protein>
<dbReference type="PROSITE" id="PS51186">
    <property type="entry name" value="GNAT"/>
    <property type="match status" value="1"/>
</dbReference>
<dbReference type="SUPFAM" id="SSF55729">
    <property type="entry name" value="Acyl-CoA N-acyltransferases (Nat)"/>
    <property type="match status" value="1"/>
</dbReference>
<dbReference type="Gene3D" id="3.40.630.30">
    <property type="match status" value="1"/>
</dbReference>